<dbReference type="Pfam" id="PF13460">
    <property type="entry name" value="NAD_binding_10"/>
    <property type="match status" value="1"/>
</dbReference>
<dbReference type="EMBL" id="PDKO01000001">
    <property type="protein sequence ID" value="RXJ64571.1"/>
    <property type="molecule type" value="Genomic_DNA"/>
</dbReference>
<dbReference type="SUPFAM" id="SSF51735">
    <property type="entry name" value="NAD(P)-binding Rossmann-fold domains"/>
    <property type="match status" value="1"/>
</dbReference>
<evidence type="ECO:0000313" key="3">
    <source>
        <dbReference type="Proteomes" id="UP000290191"/>
    </source>
</evidence>
<evidence type="ECO:0000313" key="2">
    <source>
        <dbReference type="EMBL" id="RXJ64571.1"/>
    </source>
</evidence>
<dbReference type="InterPro" id="IPR036291">
    <property type="entry name" value="NAD(P)-bd_dom_sf"/>
</dbReference>
<evidence type="ECO:0000259" key="1">
    <source>
        <dbReference type="Pfam" id="PF13460"/>
    </source>
</evidence>
<dbReference type="Gene3D" id="3.40.50.720">
    <property type="entry name" value="NAD(P)-binding Rossmann-like Domain"/>
    <property type="match status" value="1"/>
</dbReference>
<dbReference type="AlphaFoldDB" id="A0A4Q0Y7N7"/>
<dbReference type="PANTHER" id="PTHR15020">
    <property type="entry name" value="FLAVIN REDUCTASE-RELATED"/>
    <property type="match status" value="1"/>
</dbReference>
<proteinExistence type="predicted"/>
<name>A0A4Q0Y7N7_9BACT</name>
<comment type="caution">
    <text evidence="2">The sequence shown here is derived from an EMBL/GenBank/DDBJ whole genome shotgun (WGS) entry which is preliminary data.</text>
</comment>
<reference evidence="2 3" key="1">
    <citation type="submission" date="2017-10" db="EMBL/GenBank/DDBJ databases">
        <title>Genomics of the genus Arcobacter.</title>
        <authorList>
            <person name="Perez-Cataluna A."/>
            <person name="Figueras M.J."/>
        </authorList>
    </citation>
    <scope>NUCLEOTIDE SEQUENCE [LARGE SCALE GENOMIC DNA]</scope>
    <source>
        <strain evidence="2 3">DSM 24636</strain>
    </source>
</reference>
<gene>
    <name evidence="2" type="ORF">CRV06_01040</name>
</gene>
<dbReference type="PANTHER" id="PTHR15020:SF50">
    <property type="entry name" value="UPF0659 PROTEIN YMR090W"/>
    <property type="match status" value="1"/>
</dbReference>
<dbReference type="InterPro" id="IPR016040">
    <property type="entry name" value="NAD(P)-bd_dom"/>
</dbReference>
<keyword evidence="3" id="KW-1185">Reference proteome</keyword>
<sequence length="217" mass="23641">MSKVFIVGVTGGVGSRLAPKLLKSGHSVSGLYRDKKKESSLKELGIKPFLGDLMDMSVDDFIEITKDHDVIVFSAGAAGSGLDRTTAIDYETPVKLLKAAKANGISRFYLISAFMDSIRDKPRNDNFEHYMKMKRQADNAVVASKLDWVILRPGTLVSEEGSGLVNLERAISYGNVARGNVASVLAALINEPSIKKEIFELVDGDKPINEAIKAIKR</sequence>
<dbReference type="CDD" id="cd05243">
    <property type="entry name" value="SDR_a5"/>
    <property type="match status" value="1"/>
</dbReference>
<organism evidence="2 3">
    <name type="scientific">Halarcobacter anaerophilus</name>
    <dbReference type="NCBI Taxonomy" id="877500"/>
    <lineage>
        <taxon>Bacteria</taxon>
        <taxon>Pseudomonadati</taxon>
        <taxon>Campylobacterota</taxon>
        <taxon>Epsilonproteobacteria</taxon>
        <taxon>Campylobacterales</taxon>
        <taxon>Arcobacteraceae</taxon>
        <taxon>Halarcobacter</taxon>
    </lineage>
</organism>
<dbReference type="Proteomes" id="UP000290191">
    <property type="component" value="Unassembled WGS sequence"/>
</dbReference>
<dbReference type="RefSeq" id="WP_129080981.1">
    <property type="nucleotide sequence ID" value="NZ_CP041070.1"/>
</dbReference>
<accession>A0A4Q0Y7N7</accession>
<feature type="domain" description="NAD(P)-binding" evidence="1">
    <location>
        <begin position="8"/>
        <end position="192"/>
    </location>
</feature>
<dbReference type="OrthoDB" id="7352421at2"/>
<protein>
    <submittedName>
        <fullName evidence="2">NAD-dependent dehydratase</fullName>
    </submittedName>
</protein>